<dbReference type="InterPro" id="IPR053108">
    <property type="entry name" value="Chlamydial_TARP"/>
</dbReference>
<reference evidence="4" key="1">
    <citation type="submission" date="2016-04" db="EMBL/GenBank/DDBJ databases">
        <authorList>
            <person name="Shah S.A."/>
            <person name="Garrett R.A."/>
        </authorList>
    </citation>
    <scope>NUCLEOTIDE SEQUENCE [LARGE SCALE GENOMIC DNA]</scope>
    <source>
        <strain evidence="4">ATCC 35091 / DSM 1616 / JCM 8930 / NBRC 15331 / P1</strain>
    </source>
</reference>
<dbReference type="Proteomes" id="UP000076770">
    <property type="component" value="Chromosome i"/>
</dbReference>
<dbReference type="PANTHER" id="PTHR36975:SF5">
    <property type="entry name" value="TRANSLOCATED ACTIN-RECRUITING PHOSPHOPROTEIN"/>
    <property type="match status" value="1"/>
</dbReference>
<proteinExistence type="predicted"/>
<gene>
    <name evidence="3" type="ORF">SSOP1_0317</name>
</gene>
<keyword evidence="2" id="KW-1133">Transmembrane helix</keyword>
<dbReference type="EMBL" id="LT549890">
    <property type="protein sequence ID" value="SAI83871.1"/>
    <property type="molecule type" value="Genomic_DNA"/>
</dbReference>
<keyword evidence="2" id="KW-0472">Membrane</keyword>
<sequence length="804" mass="88017">MGKNFLNKFQLSSRSKMADMKTIAFSIVAVVLIVIAAIGFYEYSVANSRYTSAYNEYQSVDSQYMALQGNYTKLNQTYSQLASQYKLLEGMYNAVLTEAKNNYTLYRQAETNYTYYKTLYEQMLQQISKLNVSGYKPGAALSAVLQFYDGIAIESPSDVVPLLASNFTAYIMGQPFAGTYNLTTFNTTWLANFFGTYETVYFYTTALPTVTQINGNTFNVTDVVQYFVAPTADPVYLQVFNASNTIIVQYIHGVPEITELIWKGNEVPPSAVITGYPSQHLIQANQVLDEFLSQMNALGAEFPGSTIAQNFAPNAQLVLIGQLPPVFKAGTYTGVSSITNVFNTWDQYFIFALTYVQNLLPNGTAVPPIVKVYLSPSNATAEVIANDTVFFGFVNQGQPNFPMIYDIHVAITAYFVYNITTASWQITKEIWNSTEVNALSDTVYYNLNEPIMKVSGIDTVTINASSGQGYTLQVGNVMVIVKPDTYAELANGTMLSVYNFSLVTFSLEAIYSPPTAPNLTPLYAFAFAVNNQITPAISLVTMSNGKVIAQPPITVVWAPNTWTSWTWFGGTFNGTAYIGGSYKFVDHWLYGNGVMVNVQFFKPVIWIFESSETPVAQTPKPVQVSVSSVYGLTPVNVYSYEINGTQGGVAVAGNMIVTIQPNTKIVTPSGNLSVFNFSIVFYNPANAGNAPNGQVPILAFAYAINGNVTFSYSSVNSITGLANPFITVILTPSQNVSMWTWGAKGYIFKDPIIVGNGIVINLTFFKPVPWILTAPEISSSSSTPMTSSSSTSTTTTSTSSPYWG</sequence>
<keyword evidence="2" id="KW-0812">Transmembrane</keyword>
<accession>A0A157SZ11</accession>
<evidence type="ECO:0000256" key="1">
    <source>
        <dbReference type="SAM" id="MobiDB-lite"/>
    </source>
</evidence>
<dbReference type="PANTHER" id="PTHR36975">
    <property type="match status" value="1"/>
</dbReference>
<evidence type="ECO:0000313" key="4">
    <source>
        <dbReference type="Proteomes" id="UP000076770"/>
    </source>
</evidence>
<name>A0A157SZ11_SACSO</name>
<dbReference type="PATRIC" id="fig|2287.9.peg.325"/>
<feature type="transmembrane region" description="Helical" evidence="2">
    <location>
        <begin position="21"/>
        <end position="41"/>
    </location>
</feature>
<dbReference type="AlphaFoldDB" id="A0A157SZ11"/>
<organism evidence="3 4">
    <name type="scientific">Saccharolobus solfataricus</name>
    <name type="common">Sulfolobus solfataricus</name>
    <dbReference type="NCBI Taxonomy" id="2287"/>
    <lineage>
        <taxon>Archaea</taxon>
        <taxon>Thermoproteota</taxon>
        <taxon>Thermoprotei</taxon>
        <taxon>Sulfolobales</taxon>
        <taxon>Sulfolobaceae</taxon>
        <taxon>Saccharolobus</taxon>
    </lineage>
</organism>
<protein>
    <submittedName>
        <fullName evidence="3">Uncharacterized protein</fullName>
    </submittedName>
</protein>
<feature type="region of interest" description="Disordered" evidence="1">
    <location>
        <begin position="778"/>
        <end position="804"/>
    </location>
</feature>
<evidence type="ECO:0000313" key="3">
    <source>
        <dbReference type="EMBL" id="SAI83871.1"/>
    </source>
</evidence>
<evidence type="ECO:0000256" key="2">
    <source>
        <dbReference type="SAM" id="Phobius"/>
    </source>
</evidence>